<feature type="compositionally biased region" description="Low complexity" evidence="1">
    <location>
        <begin position="151"/>
        <end position="186"/>
    </location>
</feature>
<keyword evidence="2" id="KW-1133">Transmembrane helix</keyword>
<dbReference type="EMBL" id="BAABAS010000020">
    <property type="protein sequence ID" value="GAA4238862.1"/>
    <property type="molecule type" value="Genomic_DNA"/>
</dbReference>
<evidence type="ECO:0000313" key="4">
    <source>
        <dbReference type="Proteomes" id="UP001501710"/>
    </source>
</evidence>
<feature type="transmembrane region" description="Helical" evidence="2">
    <location>
        <begin position="79"/>
        <end position="102"/>
    </location>
</feature>
<gene>
    <name evidence="3" type="ORF">GCM10022254_56580</name>
</gene>
<protein>
    <submittedName>
        <fullName evidence="3">Uncharacterized protein</fullName>
    </submittedName>
</protein>
<proteinExistence type="predicted"/>
<keyword evidence="2" id="KW-0472">Membrane</keyword>
<keyword evidence="4" id="KW-1185">Reference proteome</keyword>
<keyword evidence="2" id="KW-0812">Transmembrane</keyword>
<evidence type="ECO:0000313" key="3">
    <source>
        <dbReference type="EMBL" id="GAA4238862.1"/>
    </source>
</evidence>
<dbReference type="RefSeq" id="WP_344902510.1">
    <property type="nucleotide sequence ID" value="NZ_BAABAS010000020.1"/>
</dbReference>
<reference evidence="4" key="1">
    <citation type="journal article" date="2019" name="Int. J. Syst. Evol. Microbiol.">
        <title>The Global Catalogue of Microorganisms (GCM) 10K type strain sequencing project: providing services to taxonomists for standard genome sequencing and annotation.</title>
        <authorList>
            <consortium name="The Broad Institute Genomics Platform"/>
            <consortium name="The Broad Institute Genome Sequencing Center for Infectious Disease"/>
            <person name="Wu L."/>
            <person name="Ma J."/>
        </authorList>
    </citation>
    <scope>NUCLEOTIDE SEQUENCE [LARGE SCALE GENOMIC DNA]</scope>
    <source>
        <strain evidence="4">JCM 17440</strain>
    </source>
</reference>
<accession>A0ABP8CG47</accession>
<feature type="compositionally biased region" description="Pro residues" evidence="1">
    <location>
        <begin position="187"/>
        <end position="198"/>
    </location>
</feature>
<comment type="caution">
    <text evidence="3">The sequence shown here is derived from an EMBL/GenBank/DDBJ whole genome shotgun (WGS) entry which is preliminary data.</text>
</comment>
<feature type="compositionally biased region" description="Pro residues" evidence="1">
    <location>
        <begin position="205"/>
        <end position="219"/>
    </location>
</feature>
<sequence length="219" mass="22777">MARTRTATPLFGTIALVLVGGAVATVAGTILMFAAIYETDVLVGFRHSTAYYALLCAVVGFLTAIGLMMTRPRGPVAPIVAAISGYVALFVGVRTGILSYAFTHGSVPSDFVVEVLKPHFDKWDLLAPVVAGAIGGLRVLMVAGSLQSSRQPGGHLPQPGQPFAQPGQPFAQPGQPFAQPGGYAPPHQQPAPGQPHQPPASGQPYQPPAQPNQPPAQPY</sequence>
<evidence type="ECO:0000256" key="1">
    <source>
        <dbReference type="SAM" id="MobiDB-lite"/>
    </source>
</evidence>
<feature type="transmembrane region" description="Helical" evidence="2">
    <location>
        <begin position="49"/>
        <end position="67"/>
    </location>
</feature>
<organism evidence="3 4">
    <name type="scientific">Actinomadura meridiana</name>
    <dbReference type="NCBI Taxonomy" id="559626"/>
    <lineage>
        <taxon>Bacteria</taxon>
        <taxon>Bacillati</taxon>
        <taxon>Actinomycetota</taxon>
        <taxon>Actinomycetes</taxon>
        <taxon>Streptosporangiales</taxon>
        <taxon>Thermomonosporaceae</taxon>
        <taxon>Actinomadura</taxon>
    </lineage>
</organism>
<feature type="transmembrane region" description="Helical" evidence="2">
    <location>
        <begin position="12"/>
        <end position="37"/>
    </location>
</feature>
<feature type="region of interest" description="Disordered" evidence="1">
    <location>
        <begin position="148"/>
        <end position="219"/>
    </location>
</feature>
<name>A0ABP8CG47_9ACTN</name>
<evidence type="ECO:0000256" key="2">
    <source>
        <dbReference type="SAM" id="Phobius"/>
    </source>
</evidence>
<feature type="transmembrane region" description="Helical" evidence="2">
    <location>
        <begin position="125"/>
        <end position="146"/>
    </location>
</feature>
<dbReference type="Proteomes" id="UP001501710">
    <property type="component" value="Unassembled WGS sequence"/>
</dbReference>